<comment type="caution">
    <text evidence="8">The sequence shown here is derived from an EMBL/GenBank/DDBJ whole genome shotgun (WGS) entry which is preliminary data.</text>
</comment>
<keyword evidence="3" id="KW-0997">Cell inner membrane</keyword>
<dbReference type="Proteomes" id="UP001157134">
    <property type="component" value="Unassembled WGS sequence"/>
</dbReference>
<evidence type="ECO:0000256" key="6">
    <source>
        <dbReference type="ARBA" id="ARBA00023136"/>
    </source>
</evidence>
<dbReference type="PANTHER" id="PTHR30462">
    <property type="entry name" value="INTERMEMBRANE TRANSPORT PROTEIN PQIB-RELATED"/>
    <property type="match status" value="1"/>
</dbReference>
<organism evidence="8 9">
    <name type="scientific">Thalassotalea loyana</name>
    <dbReference type="NCBI Taxonomy" id="280483"/>
    <lineage>
        <taxon>Bacteria</taxon>
        <taxon>Pseudomonadati</taxon>
        <taxon>Pseudomonadota</taxon>
        <taxon>Gammaproteobacteria</taxon>
        <taxon>Alteromonadales</taxon>
        <taxon>Colwelliaceae</taxon>
        <taxon>Thalassotalea</taxon>
    </lineage>
</organism>
<evidence type="ECO:0000256" key="2">
    <source>
        <dbReference type="ARBA" id="ARBA00022475"/>
    </source>
</evidence>
<evidence type="ECO:0008006" key="10">
    <source>
        <dbReference type="Google" id="ProtNLM"/>
    </source>
</evidence>
<comment type="subcellular location">
    <subcellularLocation>
        <location evidence="1">Cell inner membrane</location>
    </subcellularLocation>
</comment>
<dbReference type="InterPro" id="IPR051800">
    <property type="entry name" value="PqiA-PqiB_transport"/>
</dbReference>
<evidence type="ECO:0000256" key="1">
    <source>
        <dbReference type="ARBA" id="ARBA00004533"/>
    </source>
</evidence>
<sequence length="203" mass="22888">MHKTAIRKGLARCPRCNKLQPATDNYMRCSRCHAFFYQRHPRSLQYTLAWTISALIMFVPANFFPIMIYYELGVADPMTILAGIDSLIDSGMFPIAFIVFTASFFVPLAKLCGLIFLVLATYQKITFSPVYSGKIYRVVDSLGPWSMLDVFVVALSGALVKFGIFTNVQPASGATYFTLMVVFSMFAAHSFDPRLLWDKKNND</sequence>
<dbReference type="InterPro" id="IPR007498">
    <property type="entry name" value="PqiA-like"/>
</dbReference>
<name>A0ABQ6H6N8_9GAMM</name>
<dbReference type="EMBL" id="BSSV01000001">
    <property type="protein sequence ID" value="GLX83805.1"/>
    <property type="molecule type" value="Genomic_DNA"/>
</dbReference>
<feature type="transmembrane region" description="Helical" evidence="7">
    <location>
        <begin position="171"/>
        <end position="191"/>
    </location>
</feature>
<reference evidence="8 9" key="1">
    <citation type="submission" date="2023-03" db="EMBL/GenBank/DDBJ databases">
        <title>Thalassotalea loyana LMG 22536T draft genome sequence.</title>
        <authorList>
            <person name="Sawabe T."/>
        </authorList>
    </citation>
    <scope>NUCLEOTIDE SEQUENCE [LARGE SCALE GENOMIC DNA]</scope>
    <source>
        <strain evidence="8 9">LMG 22536</strain>
    </source>
</reference>
<proteinExistence type="predicted"/>
<feature type="transmembrane region" description="Helical" evidence="7">
    <location>
        <begin position="142"/>
        <end position="165"/>
    </location>
</feature>
<keyword evidence="9" id="KW-1185">Reference proteome</keyword>
<evidence type="ECO:0000256" key="7">
    <source>
        <dbReference type="SAM" id="Phobius"/>
    </source>
</evidence>
<protein>
    <recommendedName>
        <fullName evidence="10">Paraquat-inducible membrane protein A</fullName>
    </recommendedName>
</protein>
<evidence type="ECO:0000256" key="3">
    <source>
        <dbReference type="ARBA" id="ARBA00022519"/>
    </source>
</evidence>
<evidence type="ECO:0000256" key="5">
    <source>
        <dbReference type="ARBA" id="ARBA00022989"/>
    </source>
</evidence>
<keyword evidence="6 7" id="KW-0472">Membrane</keyword>
<keyword evidence="5 7" id="KW-1133">Transmembrane helix</keyword>
<accession>A0ABQ6H6N8</accession>
<keyword evidence="2" id="KW-1003">Cell membrane</keyword>
<evidence type="ECO:0000313" key="8">
    <source>
        <dbReference type="EMBL" id="GLX83805.1"/>
    </source>
</evidence>
<dbReference type="Pfam" id="PF04403">
    <property type="entry name" value="PqiA"/>
    <property type="match status" value="1"/>
</dbReference>
<feature type="transmembrane region" description="Helical" evidence="7">
    <location>
        <begin position="48"/>
        <end position="72"/>
    </location>
</feature>
<dbReference type="PANTHER" id="PTHR30462:SF3">
    <property type="entry name" value="INTERMEMBRANE TRANSPORT PROTEIN PQIA"/>
    <property type="match status" value="1"/>
</dbReference>
<feature type="transmembrane region" description="Helical" evidence="7">
    <location>
        <begin position="92"/>
        <end position="122"/>
    </location>
</feature>
<evidence type="ECO:0000256" key="4">
    <source>
        <dbReference type="ARBA" id="ARBA00022692"/>
    </source>
</evidence>
<evidence type="ECO:0000313" key="9">
    <source>
        <dbReference type="Proteomes" id="UP001157134"/>
    </source>
</evidence>
<keyword evidence="4 7" id="KW-0812">Transmembrane</keyword>
<gene>
    <name evidence="8" type="ORF">tloyanaT_00570</name>
</gene>